<evidence type="ECO:0000256" key="2">
    <source>
        <dbReference type="ARBA" id="ARBA00006278"/>
    </source>
</evidence>
<evidence type="ECO:0000256" key="7">
    <source>
        <dbReference type="ARBA" id="ARBA00023065"/>
    </source>
</evidence>
<evidence type="ECO:0000256" key="9">
    <source>
        <dbReference type="ARBA" id="ARBA00023180"/>
    </source>
</evidence>
<dbReference type="SUPFAM" id="SSF52343">
    <property type="entry name" value="Ferredoxin reductase-like, C-terminal NADP-linked domain"/>
    <property type="match status" value="1"/>
</dbReference>
<keyword evidence="7" id="KW-0406">Ion transport</keyword>
<dbReference type="PANTHER" id="PTHR32361:SF9">
    <property type="entry name" value="FERRIC REDUCTASE TRANSMEMBRANE COMPONENT 3-RELATED"/>
    <property type="match status" value="1"/>
</dbReference>
<evidence type="ECO:0000313" key="15">
    <source>
        <dbReference type="Proteomes" id="UP000241546"/>
    </source>
</evidence>
<feature type="chain" id="PRO_5015650465" description="FAD-binding FR-type domain-containing protein" evidence="12">
    <location>
        <begin position="23"/>
        <end position="768"/>
    </location>
</feature>
<dbReference type="GO" id="GO:0006879">
    <property type="term" value="P:intracellular iron ion homeostasis"/>
    <property type="evidence" value="ECO:0007669"/>
    <property type="project" value="TreeGrafter"/>
</dbReference>
<dbReference type="EMBL" id="KZ680219">
    <property type="protein sequence ID" value="PTB63379.1"/>
    <property type="molecule type" value="Genomic_DNA"/>
</dbReference>
<dbReference type="GO" id="GO:0000293">
    <property type="term" value="F:ferric-chelate reductase activity"/>
    <property type="evidence" value="ECO:0007669"/>
    <property type="project" value="TreeGrafter"/>
</dbReference>
<evidence type="ECO:0000256" key="1">
    <source>
        <dbReference type="ARBA" id="ARBA00004141"/>
    </source>
</evidence>
<feature type="signal peptide" evidence="12">
    <location>
        <begin position="1"/>
        <end position="22"/>
    </location>
</feature>
<reference evidence="15" key="1">
    <citation type="submission" date="2016-07" db="EMBL/GenBank/DDBJ databases">
        <title>Multiple horizontal gene transfer events from other fungi enriched the ability of initially mycotrophic Trichoderma (Ascomycota) to feed on dead plant biomass.</title>
        <authorList>
            <consortium name="DOE Joint Genome Institute"/>
            <person name="Atanasova L."/>
            <person name="Chenthamara K."/>
            <person name="Zhang J."/>
            <person name="Grujic M."/>
            <person name="Henrissat B."/>
            <person name="Kuo A."/>
            <person name="Aerts A."/>
            <person name="Salamov A."/>
            <person name="Lipzen A."/>
            <person name="Labutti K."/>
            <person name="Barry K."/>
            <person name="Miao Y."/>
            <person name="Rahimi M.J."/>
            <person name="Shen Q."/>
            <person name="Grigoriev I.V."/>
            <person name="Kubicek C.P."/>
            <person name="Druzhinina I.S."/>
        </authorList>
    </citation>
    <scope>NUCLEOTIDE SEQUENCE [LARGE SCALE GENOMIC DNA]</scope>
    <source>
        <strain evidence="15">TUCIM 6016</strain>
    </source>
</reference>
<dbReference type="CDD" id="cd06186">
    <property type="entry name" value="NOX_Duox_like_FAD_NADP"/>
    <property type="match status" value="1"/>
</dbReference>
<protein>
    <recommendedName>
        <fullName evidence="13">FAD-binding FR-type domain-containing protein</fullName>
    </recommendedName>
</protein>
<evidence type="ECO:0000259" key="13">
    <source>
        <dbReference type="PROSITE" id="PS51384"/>
    </source>
</evidence>
<dbReference type="GO" id="GO:0015677">
    <property type="term" value="P:copper ion import"/>
    <property type="evidence" value="ECO:0007669"/>
    <property type="project" value="TreeGrafter"/>
</dbReference>
<keyword evidence="3" id="KW-0813">Transport</keyword>
<dbReference type="InterPro" id="IPR013121">
    <property type="entry name" value="Fe_red_NAD-bd_6"/>
</dbReference>
<organism evidence="14 15">
    <name type="scientific">Trichoderma citrinoviride</name>
    <dbReference type="NCBI Taxonomy" id="58853"/>
    <lineage>
        <taxon>Eukaryota</taxon>
        <taxon>Fungi</taxon>
        <taxon>Dikarya</taxon>
        <taxon>Ascomycota</taxon>
        <taxon>Pezizomycotina</taxon>
        <taxon>Sordariomycetes</taxon>
        <taxon>Hypocreomycetidae</taxon>
        <taxon>Hypocreales</taxon>
        <taxon>Hypocreaceae</taxon>
        <taxon>Trichoderma</taxon>
    </lineage>
</organism>
<sequence length="768" mass="86610">MIATRNIVRVSLTLISLFASHGLSLTPSVHQECVSAVFSILGNLNFEGIGYGAYYVAICQNPLKVASIYAVSRTYCSPSDLDPGFDYLKTACHKYGGAELLPESEVAANLTDEAISRYPVLSQTDELVLTNLTTPILISRDWFDLGFRTEYYRFAMYGFWGGVLLIGMLHRFIAHFLESRLPPSPTSPEDNGSADSREKSTAGTRPLAHLYSRIHKGLTTPSVFPPYHRQLLFGCTIPTRLETFVVFSYWVISFILCCVNYRAFEGNLYWSAVAAQLWRYIADRTGIMAYANLPLIWMFSGRNNIFIWLTGWHFSTFNLFHRHIARIATLQAIIHSIGYTAFYFTSGFGIFIVFFSFSWFRRKIYESFLLIHIILSVVVIVALFYHTSIFDGQYEPYLWPLVAIWSFDRFMRIVRVVYCNLHVRLRKKTLQRSVAAIAYDQDANIINIQINTHVKPGPGQHYYLYQPFRLTGWENHPFTLAHWTQSAKPDQSQSTDVHSKAVDGTVVTSFEADSRHGAMEDEHLLSFWIRPYDGWTRHLRDACLKAQTKSQLSAIYRETILLEGPYGMAEPLWAYDEVLLIAGGSGIAAMVPYILDHVERATASSKSNRTRTRGLTLVWSNRDRAFISRIAQRELAAAIARDDVKCMFYCTGNAKDSVDSLPLPSKDEIAAGEKHKVAESSVLKGKEETDVSESTDGAYKAGSLSMRVGRPDIAGIIERAAASAAESGSRLAVMECGPSEMADAAREATYRAMRQNHSVDYFEEAFGW</sequence>
<feature type="region of interest" description="Disordered" evidence="10">
    <location>
        <begin position="183"/>
        <end position="203"/>
    </location>
</feature>
<accession>A0A2T4B231</accession>
<comment type="similarity">
    <text evidence="2">Belongs to the ferric reductase (FRE) family.</text>
</comment>
<dbReference type="InterPro" id="IPR013130">
    <property type="entry name" value="Fe3_Rdtase_TM_dom"/>
</dbReference>
<dbReference type="SFLD" id="SFLDS00052">
    <property type="entry name" value="Ferric_Reductase_Domain"/>
    <property type="match status" value="1"/>
</dbReference>
<proteinExistence type="inferred from homology"/>
<dbReference type="PANTHER" id="PTHR32361">
    <property type="entry name" value="FERRIC/CUPRIC REDUCTASE TRANSMEMBRANE COMPONENT"/>
    <property type="match status" value="1"/>
</dbReference>
<feature type="transmembrane region" description="Helical" evidence="11">
    <location>
        <begin position="367"/>
        <end position="385"/>
    </location>
</feature>
<dbReference type="GeneID" id="36603719"/>
<dbReference type="Gene3D" id="3.40.50.80">
    <property type="entry name" value="Nucleotide-binding domain of ferredoxin-NADP reductase (FNR) module"/>
    <property type="match status" value="1"/>
</dbReference>
<evidence type="ECO:0000256" key="10">
    <source>
        <dbReference type="SAM" id="MobiDB-lite"/>
    </source>
</evidence>
<dbReference type="Pfam" id="PF08030">
    <property type="entry name" value="NAD_binding_6"/>
    <property type="match status" value="1"/>
</dbReference>
<gene>
    <name evidence="14" type="ORF">BBK36DRAFT_1171618</name>
</gene>
<dbReference type="InterPro" id="IPR017927">
    <property type="entry name" value="FAD-bd_FR_type"/>
</dbReference>
<comment type="subcellular location">
    <subcellularLocation>
        <location evidence="1">Membrane</location>
        <topology evidence="1">Multi-pass membrane protein</topology>
    </subcellularLocation>
</comment>
<dbReference type="GO" id="GO:0005886">
    <property type="term" value="C:plasma membrane"/>
    <property type="evidence" value="ECO:0007669"/>
    <property type="project" value="TreeGrafter"/>
</dbReference>
<dbReference type="AlphaFoldDB" id="A0A2T4B231"/>
<feature type="transmembrane region" description="Helical" evidence="11">
    <location>
        <begin position="341"/>
        <end position="360"/>
    </location>
</feature>
<evidence type="ECO:0000256" key="5">
    <source>
        <dbReference type="ARBA" id="ARBA00022989"/>
    </source>
</evidence>
<evidence type="ECO:0000256" key="11">
    <source>
        <dbReference type="SAM" id="Phobius"/>
    </source>
</evidence>
<dbReference type="Pfam" id="PF01794">
    <property type="entry name" value="Ferric_reduct"/>
    <property type="match status" value="1"/>
</dbReference>
<evidence type="ECO:0000256" key="4">
    <source>
        <dbReference type="ARBA" id="ARBA00022692"/>
    </source>
</evidence>
<keyword evidence="9" id="KW-0325">Glycoprotein</keyword>
<keyword evidence="8 11" id="KW-0472">Membrane</keyword>
<evidence type="ECO:0000256" key="3">
    <source>
        <dbReference type="ARBA" id="ARBA00022448"/>
    </source>
</evidence>
<dbReference type="GO" id="GO:0006826">
    <property type="term" value="P:iron ion transport"/>
    <property type="evidence" value="ECO:0007669"/>
    <property type="project" value="TreeGrafter"/>
</dbReference>
<evidence type="ECO:0000256" key="8">
    <source>
        <dbReference type="ARBA" id="ARBA00023136"/>
    </source>
</evidence>
<feature type="domain" description="FAD-binding FR-type" evidence="13">
    <location>
        <begin position="406"/>
        <end position="572"/>
    </location>
</feature>
<feature type="transmembrane region" description="Helical" evidence="11">
    <location>
        <begin position="154"/>
        <end position="174"/>
    </location>
</feature>
<evidence type="ECO:0000313" key="14">
    <source>
        <dbReference type="EMBL" id="PTB63379.1"/>
    </source>
</evidence>
<evidence type="ECO:0000256" key="6">
    <source>
        <dbReference type="ARBA" id="ARBA00023002"/>
    </source>
</evidence>
<dbReference type="InterPro" id="IPR051410">
    <property type="entry name" value="Ferric/Cupric_Reductase"/>
</dbReference>
<keyword evidence="4 11" id="KW-0812">Transmembrane</keyword>
<dbReference type="PROSITE" id="PS51384">
    <property type="entry name" value="FAD_FR"/>
    <property type="match status" value="1"/>
</dbReference>
<keyword evidence="15" id="KW-1185">Reference proteome</keyword>
<dbReference type="OrthoDB" id="167398at2759"/>
<keyword evidence="12" id="KW-0732">Signal</keyword>
<feature type="transmembrane region" description="Helical" evidence="11">
    <location>
        <begin position="244"/>
        <end position="264"/>
    </location>
</feature>
<keyword evidence="6" id="KW-0560">Oxidoreductase</keyword>
<dbReference type="InterPro" id="IPR039261">
    <property type="entry name" value="FNR_nucleotide-bd"/>
</dbReference>
<dbReference type="RefSeq" id="XP_024746699.1">
    <property type="nucleotide sequence ID" value="XM_024895601.1"/>
</dbReference>
<name>A0A2T4B231_9HYPO</name>
<evidence type="ECO:0000256" key="12">
    <source>
        <dbReference type="SAM" id="SignalP"/>
    </source>
</evidence>
<dbReference type="SFLD" id="SFLDG01168">
    <property type="entry name" value="Ferric_reductase_subgroup_(FRE"/>
    <property type="match status" value="1"/>
</dbReference>
<dbReference type="Proteomes" id="UP000241546">
    <property type="component" value="Unassembled WGS sequence"/>
</dbReference>
<keyword evidence="5 11" id="KW-1133">Transmembrane helix</keyword>